<proteinExistence type="predicted"/>
<dbReference type="EMBL" id="KZ825109">
    <property type="protein sequence ID" value="PYI22743.1"/>
    <property type="molecule type" value="Genomic_DNA"/>
</dbReference>
<dbReference type="Proteomes" id="UP000249829">
    <property type="component" value="Unassembled WGS sequence"/>
</dbReference>
<gene>
    <name evidence="1" type="ORF">BO99DRAFT_399826</name>
</gene>
<sequence>MIGGLRLLLDPVAGARNRSCGSAKSHFRSDIVHCEHIGCLSSHLIRRRLHSLQPNRDFLCFLRAIDGGNSATKL</sequence>
<reference evidence="1 2" key="1">
    <citation type="submission" date="2018-02" db="EMBL/GenBank/DDBJ databases">
        <title>The genomes of Aspergillus section Nigri reveals drivers in fungal speciation.</title>
        <authorList>
            <consortium name="DOE Joint Genome Institute"/>
            <person name="Vesth T.C."/>
            <person name="Nybo J."/>
            <person name="Theobald S."/>
            <person name="Brandl J."/>
            <person name="Frisvad J.C."/>
            <person name="Nielsen K.F."/>
            <person name="Lyhne E.K."/>
            <person name="Kogle M.E."/>
            <person name="Kuo A."/>
            <person name="Riley R."/>
            <person name="Clum A."/>
            <person name="Nolan M."/>
            <person name="Lipzen A."/>
            <person name="Salamov A."/>
            <person name="Henrissat B."/>
            <person name="Wiebenga A."/>
            <person name="De vries R.P."/>
            <person name="Grigoriev I.V."/>
            <person name="Mortensen U.H."/>
            <person name="Andersen M.R."/>
            <person name="Baker S.E."/>
        </authorList>
    </citation>
    <scope>NUCLEOTIDE SEQUENCE [LARGE SCALE GENOMIC DNA]</scope>
    <source>
        <strain evidence="1 2">CBS 115571</strain>
    </source>
</reference>
<protein>
    <submittedName>
        <fullName evidence="1">Uncharacterized protein</fullName>
    </submittedName>
</protein>
<dbReference type="AlphaFoldDB" id="A0A2V5HMJ6"/>
<accession>A0A2V5HMJ6</accession>
<organism evidence="1 2">
    <name type="scientific">Aspergillus violaceofuscus (strain CBS 115571)</name>
    <dbReference type="NCBI Taxonomy" id="1450538"/>
    <lineage>
        <taxon>Eukaryota</taxon>
        <taxon>Fungi</taxon>
        <taxon>Dikarya</taxon>
        <taxon>Ascomycota</taxon>
        <taxon>Pezizomycotina</taxon>
        <taxon>Eurotiomycetes</taxon>
        <taxon>Eurotiomycetidae</taxon>
        <taxon>Eurotiales</taxon>
        <taxon>Aspergillaceae</taxon>
        <taxon>Aspergillus</taxon>
    </lineage>
</organism>
<name>A0A2V5HMJ6_ASPV1</name>
<keyword evidence="2" id="KW-1185">Reference proteome</keyword>
<evidence type="ECO:0000313" key="2">
    <source>
        <dbReference type="Proteomes" id="UP000249829"/>
    </source>
</evidence>
<evidence type="ECO:0000313" key="1">
    <source>
        <dbReference type="EMBL" id="PYI22743.1"/>
    </source>
</evidence>